<accession>A0A974SI87</accession>
<dbReference type="AlphaFoldDB" id="A0A974SI87"/>
<dbReference type="EMBL" id="CP063362">
    <property type="protein sequence ID" value="QRG05919.1"/>
    <property type="molecule type" value="Genomic_DNA"/>
</dbReference>
<protein>
    <submittedName>
        <fullName evidence="1">Uncharacterized protein</fullName>
    </submittedName>
</protein>
<proteinExistence type="predicted"/>
<dbReference type="Proteomes" id="UP000596427">
    <property type="component" value="Chromosome"/>
</dbReference>
<dbReference type="RefSeq" id="WP_203192791.1">
    <property type="nucleotide sequence ID" value="NZ_CP063362.1"/>
</dbReference>
<dbReference type="KEGG" id="xdi:EZH22_23320"/>
<sequence length="127" mass="14209">MAKIAKSEVMRRAWRVYRLSLAVRFDRAAFADCLRQAWADLRQPDAPVTPWEVLQRYTVIPRTLPRGEVITRLESALRVAQGRAAQYARATAPRSWSAAKHRSADLIRVANIEAIVRAEKAAAGLAA</sequence>
<evidence type="ECO:0000313" key="1">
    <source>
        <dbReference type="EMBL" id="QRG05919.1"/>
    </source>
</evidence>
<gene>
    <name evidence="1" type="ORF">EZH22_23320</name>
</gene>
<organism evidence="1 2">
    <name type="scientific">Xanthobacter dioxanivorans</name>
    <dbReference type="NCBI Taxonomy" id="2528964"/>
    <lineage>
        <taxon>Bacteria</taxon>
        <taxon>Pseudomonadati</taxon>
        <taxon>Pseudomonadota</taxon>
        <taxon>Alphaproteobacteria</taxon>
        <taxon>Hyphomicrobiales</taxon>
        <taxon>Xanthobacteraceae</taxon>
        <taxon>Xanthobacter</taxon>
    </lineage>
</organism>
<evidence type="ECO:0000313" key="2">
    <source>
        <dbReference type="Proteomes" id="UP000596427"/>
    </source>
</evidence>
<name>A0A974SI87_9HYPH</name>
<reference evidence="1 2" key="1">
    <citation type="submission" date="2020-10" db="EMBL/GenBank/DDBJ databases">
        <title>Degradation of 1,4-Dioxane by Xanthobacter sp. YN2, via a Novel Group-2 Soluble Di-Iron Monooxygenase.</title>
        <authorList>
            <person name="Ma F."/>
            <person name="Wang Y."/>
            <person name="Yang J."/>
            <person name="Guo H."/>
            <person name="Su D."/>
            <person name="Yu L."/>
        </authorList>
    </citation>
    <scope>NUCLEOTIDE SEQUENCE [LARGE SCALE GENOMIC DNA]</scope>
    <source>
        <strain evidence="1 2">YN2</strain>
    </source>
</reference>
<keyword evidence="2" id="KW-1185">Reference proteome</keyword>